<comment type="caution">
    <text evidence="13">The sequence shown here is derived from an EMBL/GenBank/DDBJ whole genome shotgun (WGS) entry which is preliminary data.</text>
</comment>
<evidence type="ECO:0000256" key="8">
    <source>
        <dbReference type="ARBA" id="ARBA00023144"/>
    </source>
</evidence>
<sequence length="328" mass="36645">MILVCGGAGYIGSHAVYRLIEKGENVVVVDNLQTGHKEAVHREAVFCEGDIRDREFLREVFRRHDIEAVIHFAANSLVGESMEEPLKYYDNNVYGTQVLLEVMKEFGVKQIVFSSTAAVYGEPKQIPIVETDPTEPTNAYGETKLAMEKMMKWADRAYGIRSISLRYFNVAGAYGTTIGEDHNPETHLIPLILKVPLGQREEILIFGDDYDTPDGTCIRDYIHVLDLVDAHFLALEKLRNGAASDVYNLGNGNGFSVKEVIEAARQVTGHPIPARVMSRRPGDPARLVASSEKAKRELGWNPKYPSITDIVASAWEWHQARPNGYRGV</sequence>
<evidence type="ECO:0000256" key="7">
    <source>
        <dbReference type="ARBA" id="ARBA00023027"/>
    </source>
</evidence>
<gene>
    <name evidence="13" type="primary">galE</name>
    <name evidence="13" type="ORF">LG52_855</name>
</gene>
<dbReference type="SUPFAM" id="SSF51735">
    <property type="entry name" value="NAD(P)-binding Rossmann-fold domains"/>
    <property type="match status" value="1"/>
</dbReference>
<evidence type="ECO:0000256" key="3">
    <source>
        <dbReference type="ARBA" id="ARBA00004947"/>
    </source>
</evidence>
<dbReference type="RefSeq" id="WP_044731062.1">
    <property type="nucleotide sequence ID" value="NZ_JYBP01000003.1"/>
</dbReference>
<comment type="similarity">
    <text evidence="4 11">Belongs to the NAD(P)-dependent epimerase/dehydratase family.</text>
</comment>
<comment type="cofactor">
    <cofactor evidence="2 11">
        <name>NAD(+)</name>
        <dbReference type="ChEBI" id="CHEBI:57540"/>
    </cofactor>
</comment>
<dbReference type="AlphaFoldDB" id="A0A0D8BNP1"/>
<evidence type="ECO:0000256" key="6">
    <source>
        <dbReference type="ARBA" id="ARBA00018569"/>
    </source>
</evidence>
<comment type="subunit">
    <text evidence="11">Homodimer.</text>
</comment>
<keyword evidence="10 11" id="KW-0119">Carbohydrate metabolism</keyword>
<keyword evidence="7 11" id="KW-0520">NAD</keyword>
<dbReference type="OrthoDB" id="9801785at2"/>
<dbReference type="PATRIC" id="fig|1462.6.peg.1016"/>
<dbReference type="PANTHER" id="PTHR43725">
    <property type="entry name" value="UDP-GLUCOSE 4-EPIMERASE"/>
    <property type="match status" value="1"/>
</dbReference>
<comment type="pathway">
    <text evidence="3 11">Carbohydrate metabolism; galactose metabolism.</text>
</comment>
<evidence type="ECO:0000256" key="11">
    <source>
        <dbReference type="RuleBase" id="RU366046"/>
    </source>
</evidence>
<dbReference type="NCBIfam" id="TIGR01179">
    <property type="entry name" value="galE"/>
    <property type="match status" value="1"/>
</dbReference>
<reference evidence="13 14" key="1">
    <citation type="submission" date="2015-01" db="EMBL/GenBank/DDBJ databases">
        <authorList>
            <person name="Filippidou S."/>
            <person name="Jeanneret N."/>
            <person name="Russel-Delif L."/>
            <person name="Junier T."/>
            <person name="Wunderlin T."/>
            <person name="Molina V."/>
            <person name="Johnson S.L."/>
            <person name="Davenport K.W."/>
            <person name="Chain P.S."/>
            <person name="Dorador C."/>
            <person name="Junier P."/>
        </authorList>
    </citation>
    <scope>NUCLEOTIDE SEQUENCE [LARGE SCALE GENOMIC DNA]</scope>
    <source>
        <strain evidence="13 14">Et7/4</strain>
    </source>
</reference>
<evidence type="ECO:0000313" key="14">
    <source>
        <dbReference type="Proteomes" id="UP000032522"/>
    </source>
</evidence>
<dbReference type="InterPro" id="IPR001509">
    <property type="entry name" value="Epimerase_deHydtase"/>
</dbReference>
<proteinExistence type="inferred from homology"/>
<evidence type="ECO:0000256" key="2">
    <source>
        <dbReference type="ARBA" id="ARBA00001911"/>
    </source>
</evidence>
<evidence type="ECO:0000259" key="12">
    <source>
        <dbReference type="Pfam" id="PF01370"/>
    </source>
</evidence>
<dbReference type="GO" id="GO:0003978">
    <property type="term" value="F:UDP-glucose 4-epimerase activity"/>
    <property type="evidence" value="ECO:0007669"/>
    <property type="project" value="UniProtKB-UniRule"/>
</dbReference>
<dbReference type="EMBL" id="JYBP01000003">
    <property type="protein sequence ID" value="KJE25818.1"/>
    <property type="molecule type" value="Genomic_DNA"/>
</dbReference>
<evidence type="ECO:0000313" key="13">
    <source>
        <dbReference type="EMBL" id="KJE25818.1"/>
    </source>
</evidence>
<protein>
    <recommendedName>
        <fullName evidence="6 11">UDP-glucose 4-epimerase</fullName>
        <ecNumber evidence="5 11">5.1.3.2</ecNumber>
    </recommendedName>
</protein>
<evidence type="ECO:0000256" key="9">
    <source>
        <dbReference type="ARBA" id="ARBA00023235"/>
    </source>
</evidence>
<dbReference type="CDD" id="cd05247">
    <property type="entry name" value="UDP_G4E_1_SDR_e"/>
    <property type="match status" value="1"/>
</dbReference>
<accession>A0A0D8BNP1</accession>
<dbReference type="PANTHER" id="PTHR43725:SF53">
    <property type="entry name" value="UDP-ARABINOSE 4-EPIMERASE 1"/>
    <property type="match status" value="1"/>
</dbReference>
<name>A0A0D8BNP1_GEOKU</name>
<evidence type="ECO:0000256" key="10">
    <source>
        <dbReference type="ARBA" id="ARBA00023277"/>
    </source>
</evidence>
<dbReference type="Pfam" id="PF01370">
    <property type="entry name" value="Epimerase"/>
    <property type="match status" value="1"/>
</dbReference>
<dbReference type="Gene3D" id="3.90.25.10">
    <property type="entry name" value="UDP-galactose 4-epimerase, domain 1"/>
    <property type="match status" value="1"/>
</dbReference>
<keyword evidence="9 11" id="KW-0413">Isomerase</keyword>
<organism evidence="13 14">
    <name type="scientific">Geobacillus kaustophilus</name>
    <dbReference type="NCBI Taxonomy" id="1462"/>
    <lineage>
        <taxon>Bacteria</taxon>
        <taxon>Bacillati</taxon>
        <taxon>Bacillota</taxon>
        <taxon>Bacilli</taxon>
        <taxon>Bacillales</taxon>
        <taxon>Anoxybacillaceae</taxon>
        <taxon>Geobacillus</taxon>
        <taxon>Geobacillus thermoleovorans group</taxon>
    </lineage>
</organism>
<keyword evidence="8" id="KW-0299">Galactose metabolism</keyword>
<feature type="domain" description="NAD-dependent epimerase/dehydratase" evidence="12">
    <location>
        <begin position="2"/>
        <end position="250"/>
    </location>
</feature>
<evidence type="ECO:0000256" key="1">
    <source>
        <dbReference type="ARBA" id="ARBA00000083"/>
    </source>
</evidence>
<dbReference type="Proteomes" id="UP000032522">
    <property type="component" value="Unassembled WGS sequence"/>
</dbReference>
<dbReference type="UniPathway" id="UPA00214"/>
<dbReference type="InterPro" id="IPR036291">
    <property type="entry name" value="NAD(P)-bd_dom_sf"/>
</dbReference>
<evidence type="ECO:0000256" key="4">
    <source>
        <dbReference type="ARBA" id="ARBA00007637"/>
    </source>
</evidence>
<dbReference type="InterPro" id="IPR005886">
    <property type="entry name" value="UDP_G4E"/>
</dbReference>
<dbReference type="GO" id="GO:0033499">
    <property type="term" value="P:galactose catabolic process via UDP-galactose, Leloir pathway"/>
    <property type="evidence" value="ECO:0007669"/>
    <property type="project" value="TreeGrafter"/>
</dbReference>
<comment type="catalytic activity">
    <reaction evidence="1 11">
        <text>UDP-alpha-D-glucose = UDP-alpha-D-galactose</text>
        <dbReference type="Rhea" id="RHEA:22168"/>
        <dbReference type="ChEBI" id="CHEBI:58885"/>
        <dbReference type="ChEBI" id="CHEBI:66914"/>
        <dbReference type="EC" id="5.1.3.2"/>
    </reaction>
</comment>
<dbReference type="EC" id="5.1.3.2" evidence="5 11"/>
<evidence type="ECO:0000256" key="5">
    <source>
        <dbReference type="ARBA" id="ARBA00013189"/>
    </source>
</evidence>
<dbReference type="Gene3D" id="3.40.50.720">
    <property type="entry name" value="NAD(P)-binding Rossmann-like Domain"/>
    <property type="match status" value="1"/>
</dbReference>